<accession>A0A368KPU0</accession>
<dbReference type="AlphaFoldDB" id="A0A368KPU0"/>
<sequence>MGGEVVADGGRTEWNGTTVGFCCPDCLPKWDALSDEETTEKLASAGHDHADTRPHGEHDHS</sequence>
<proteinExistence type="predicted"/>
<evidence type="ECO:0008006" key="4">
    <source>
        <dbReference type="Google" id="ProtNLM"/>
    </source>
</evidence>
<dbReference type="EMBL" id="QPEX01000028">
    <property type="protein sequence ID" value="RCS47680.1"/>
    <property type="molecule type" value="Genomic_DNA"/>
</dbReference>
<evidence type="ECO:0000313" key="2">
    <source>
        <dbReference type="EMBL" id="RCS47680.1"/>
    </source>
</evidence>
<reference evidence="2 3" key="1">
    <citation type="submission" date="2018-07" db="EMBL/GenBank/DDBJ databases">
        <title>Comparative genomes isolates from brazilian mangrove.</title>
        <authorList>
            <person name="De Araujo J.E."/>
            <person name="Taketani R.G."/>
            <person name="Silva M.C.P."/>
            <person name="Lourenco M.V."/>
            <person name="Oliveira V.M."/>
            <person name="Andreote F.D."/>
        </authorList>
    </citation>
    <scope>NUCLEOTIDE SEQUENCE [LARGE SCALE GENOMIC DNA]</scope>
    <source>
        <strain evidence="2 3">HEX PRIS-MGV</strain>
    </source>
</reference>
<feature type="compositionally biased region" description="Basic and acidic residues" evidence="1">
    <location>
        <begin position="46"/>
        <end position="61"/>
    </location>
</feature>
<organism evidence="2 3">
    <name type="scientific">Bremerella cremea</name>
    <dbReference type="NCBI Taxonomy" id="1031537"/>
    <lineage>
        <taxon>Bacteria</taxon>
        <taxon>Pseudomonadati</taxon>
        <taxon>Planctomycetota</taxon>
        <taxon>Planctomycetia</taxon>
        <taxon>Pirellulales</taxon>
        <taxon>Pirellulaceae</taxon>
        <taxon>Bremerella</taxon>
    </lineage>
</organism>
<gene>
    <name evidence="2" type="ORF">DTL42_14270</name>
</gene>
<evidence type="ECO:0000256" key="1">
    <source>
        <dbReference type="SAM" id="MobiDB-lite"/>
    </source>
</evidence>
<protein>
    <recommendedName>
        <fullName evidence="4">YHS domain-containing protein</fullName>
    </recommendedName>
</protein>
<name>A0A368KPU0_9BACT</name>
<evidence type="ECO:0000313" key="3">
    <source>
        <dbReference type="Proteomes" id="UP000253562"/>
    </source>
</evidence>
<dbReference type="Proteomes" id="UP000253562">
    <property type="component" value="Unassembled WGS sequence"/>
</dbReference>
<comment type="caution">
    <text evidence="2">The sequence shown here is derived from an EMBL/GenBank/DDBJ whole genome shotgun (WGS) entry which is preliminary data.</text>
</comment>
<feature type="region of interest" description="Disordered" evidence="1">
    <location>
        <begin position="36"/>
        <end position="61"/>
    </location>
</feature>